<sequence length="352" mass="40046">MSIVWNNETELAFIDCYRAEPVLWDINLKDYKNKLKQHDAWMRVSTVMEIPIEELKKKKDSLMSSYRSYKGKVKKSIQSGAGADDIYQPTWFAFEAMNAFLGDNLTCKKTMNTVRNWEEPTEAIEENDINENRSQSMNSQKDSDHSIRRRKTSSELVEAGNVVKEALATFKSTLKRNPSQPVQQEDDCDLYGKLLANKLRKLSEKNKLQLMHDIDGLYLRYKCDDTVMSPSPPQRPGTSSSTYSESPLHYGQANQNTHYQNRQAVMSPSPPQRPGTSSSTHSEPPLHYGQANQNAHYQNRQVLSAPASNIIIRSHQLVRAPDYPVLHIPENQGENTSNENFGNIIQSAFDSS</sequence>
<feature type="region of interest" description="Disordered" evidence="1">
    <location>
        <begin position="118"/>
        <end position="154"/>
    </location>
</feature>
<feature type="region of interest" description="Disordered" evidence="1">
    <location>
        <begin position="264"/>
        <end position="290"/>
    </location>
</feature>
<feature type="compositionally biased region" description="Acidic residues" evidence="1">
    <location>
        <begin position="119"/>
        <end position="129"/>
    </location>
</feature>
<evidence type="ECO:0000256" key="1">
    <source>
        <dbReference type="SAM" id="MobiDB-lite"/>
    </source>
</evidence>
<feature type="domain" description="MADF" evidence="2">
    <location>
        <begin position="12"/>
        <end position="106"/>
    </location>
</feature>
<keyword evidence="5" id="KW-1185">Reference proteome</keyword>
<dbReference type="EMBL" id="JACKWZ010000038">
    <property type="protein sequence ID" value="KAF9419911.1"/>
    <property type="molecule type" value="Genomic_DNA"/>
</dbReference>
<protein>
    <recommendedName>
        <fullName evidence="2">MADF domain-containing protein</fullName>
    </recommendedName>
</protein>
<evidence type="ECO:0000313" key="4">
    <source>
        <dbReference type="EMBL" id="KAF9420110.1"/>
    </source>
</evidence>
<name>A0A835GN56_SPOEX</name>
<dbReference type="PROSITE" id="PS51029">
    <property type="entry name" value="MADF"/>
    <property type="match status" value="1"/>
</dbReference>
<reference evidence="3" key="1">
    <citation type="submission" date="2020-08" db="EMBL/GenBank/DDBJ databases">
        <title>Spodoptera exigua strain:BAW_Kor-Di-RS1 Genome sequencing and assembly.</title>
        <authorList>
            <person name="Kim J."/>
            <person name="Nam H.Y."/>
            <person name="Kwon M."/>
            <person name="Choi J.H."/>
            <person name="Cho S.R."/>
            <person name="Kim G.-H."/>
        </authorList>
    </citation>
    <scope>NUCLEOTIDE SEQUENCE</scope>
    <source>
        <strain evidence="3">BAW_Kor-Di-RS1</strain>
        <tissue evidence="3">Whole-body</tissue>
    </source>
</reference>
<evidence type="ECO:0000313" key="3">
    <source>
        <dbReference type="EMBL" id="KAF9419911.1"/>
    </source>
</evidence>
<dbReference type="PANTHER" id="PTHR21505">
    <property type="entry name" value="MADF DOMAIN-CONTAINING PROTEIN-RELATED"/>
    <property type="match status" value="1"/>
</dbReference>
<evidence type="ECO:0000259" key="2">
    <source>
        <dbReference type="PROSITE" id="PS51029"/>
    </source>
</evidence>
<feature type="compositionally biased region" description="Polar residues" evidence="1">
    <location>
        <begin position="236"/>
        <end position="245"/>
    </location>
</feature>
<dbReference type="Pfam" id="PF10545">
    <property type="entry name" value="MADF_DNA_bdg"/>
    <property type="match status" value="1"/>
</dbReference>
<gene>
    <name evidence="4" type="ORF">HW555_003523</name>
    <name evidence="3" type="ORF">HW555_003744</name>
</gene>
<dbReference type="EMBL" id="JACKWZ010000035">
    <property type="protein sequence ID" value="KAF9420110.1"/>
    <property type="molecule type" value="Genomic_DNA"/>
</dbReference>
<dbReference type="InterPro" id="IPR006578">
    <property type="entry name" value="MADF-dom"/>
</dbReference>
<feature type="region of interest" description="Disordered" evidence="1">
    <location>
        <begin position="227"/>
        <end position="251"/>
    </location>
</feature>
<evidence type="ECO:0000313" key="5">
    <source>
        <dbReference type="Proteomes" id="UP000648187"/>
    </source>
</evidence>
<dbReference type="AlphaFoldDB" id="A0A835GN56"/>
<accession>A0A835GN56</accession>
<dbReference type="PANTHER" id="PTHR21505:SF12">
    <property type="entry name" value="MADF DOMAIN-CONTAINING PROTEIN-RELATED"/>
    <property type="match status" value="1"/>
</dbReference>
<dbReference type="Proteomes" id="UP000648187">
    <property type="component" value="Unassembled WGS sequence"/>
</dbReference>
<dbReference type="SMART" id="SM00595">
    <property type="entry name" value="MADF"/>
    <property type="match status" value="1"/>
</dbReference>
<comment type="caution">
    <text evidence="3">The sequence shown here is derived from an EMBL/GenBank/DDBJ whole genome shotgun (WGS) entry which is preliminary data.</text>
</comment>
<organism evidence="3 5">
    <name type="scientific">Spodoptera exigua</name>
    <name type="common">Beet armyworm</name>
    <name type="synonym">Noctua fulgens</name>
    <dbReference type="NCBI Taxonomy" id="7107"/>
    <lineage>
        <taxon>Eukaryota</taxon>
        <taxon>Metazoa</taxon>
        <taxon>Ecdysozoa</taxon>
        <taxon>Arthropoda</taxon>
        <taxon>Hexapoda</taxon>
        <taxon>Insecta</taxon>
        <taxon>Pterygota</taxon>
        <taxon>Neoptera</taxon>
        <taxon>Endopterygota</taxon>
        <taxon>Lepidoptera</taxon>
        <taxon>Glossata</taxon>
        <taxon>Ditrysia</taxon>
        <taxon>Noctuoidea</taxon>
        <taxon>Noctuidae</taxon>
        <taxon>Amphipyrinae</taxon>
        <taxon>Spodoptera</taxon>
    </lineage>
</organism>
<proteinExistence type="predicted"/>